<dbReference type="InterPro" id="IPR036259">
    <property type="entry name" value="MFS_trans_sf"/>
</dbReference>
<dbReference type="InterPro" id="IPR020846">
    <property type="entry name" value="MFS_dom"/>
</dbReference>
<dbReference type="OrthoDB" id="440553at2759"/>
<organism evidence="7 8">
    <name type="scientific">Cordyceps confragosa</name>
    <name type="common">Lecanicillium lecanii</name>
    <dbReference type="NCBI Taxonomy" id="2714763"/>
    <lineage>
        <taxon>Eukaryota</taxon>
        <taxon>Fungi</taxon>
        <taxon>Dikarya</taxon>
        <taxon>Ascomycota</taxon>
        <taxon>Pezizomycotina</taxon>
        <taxon>Sordariomycetes</taxon>
        <taxon>Hypocreomycetidae</taxon>
        <taxon>Hypocreales</taxon>
        <taxon>Cordycipitaceae</taxon>
        <taxon>Akanthomyces</taxon>
    </lineage>
</organism>
<protein>
    <recommendedName>
        <fullName evidence="6">Major facilitator superfamily (MFS) profile domain-containing protein</fullName>
    </recommendedName>
</protein>
<dbReference type="PANTHER" id="PTHR23502:SF26">
    <property type="entry name" value="MAJOR FACILITATOR SUPERFAMILY (MFS) PROFILE DOMAIN-CONTAINING PROTEIN"/>
    <property type="match status" value="1"/>
</dbReference>
<dbReference type="Gene3D" id="1.20.1250.20">
    <property type="entry name" value="MFS general substrate transporter like domains"/>
    <property type="match status" value="1"/>
</dbReference>
<feature type="transmembrane region" description="Helical" evidence="5">
    <location>
        <begin position="174"/>
        <end position="197"/>
    </location>
</feature>
<reference evidence="7 8" key="1">
    <citation type="submission" date="2016-03" db="EMBL/GenBank/DDBJ databases">
        <title>Fine-scale spatial genetic structure of a fungal parasite of coffee scale insects.</title>
        <authorList>
            <person name="Jackson D."/>
            <person name="Zemenick K.A."/>
            <person name="Malloure B."/>
            <person name="Quandt C.A."/>
            <person name="James T.Y."/>
        </authorList>
    </citation>
    <scope>NUCLEOTIDE SEQUENCE [LARGE SCALE GENOMIC DNA]</scope>
    <source>
        <strain evidence="7 8">UM487</strain>
    </source>
</reference>
<evidence type="ECO:0000256" key="5">
    <source>
        <dbReference type="SAM" id="Phobius"/>
    </source>
</evidence>
<proteinExistence type="predicted"/>
<keyword evidence="8" id="KW-1185">Reference proteome</keyword>
<evidence type="ECO:0000256" key="4">
    <source>
        <dbReference type="ARBA" id="ARBA00023136"/>
    </source>
</evidence>
<comment type="subcellular location">
    <subcellularLocation>
        <location evidence="1">Membrane</location>
        <topology evidence="1">Multi-pass membrane protein</topology>
    </subcellularLocation>
</comment>
<feature type="transmembrane region" description="Helical" evidence="5">
    <location>
        <begin position="141"/>
        <end position="162"/>
    </location>
</feature>
<dbReference type="GO" id="GO:0005886">
    <property type="term" value="C:plasma membrane"/>
    <property type="evidence" value="ECO:0007669"/>
    <property type="project" value="TreeGrafter"/>
</dbReference>
<dbReference type="InterPro" id="IPR011701">
    <property type="entry name" value="MFS"/>
</dbReference>
<dbReference type="AlphaFoldDB" id="A0A179I1B6"/>
<accession>A0A179I1B6</accession>
<feature type="transmembrane region" description="Helical" evidence="5">
    <location>
        <begin position="209"/>
        <end position="236"/>
    </location>
</feature>
<dbReference type="Proteomes" id="UP000243081">
    <property type="component" value="Unassembled WGS sequence"/>
</dbReference>
<comment type="caution">
    <text evidence="7">The sequence shown here is derived from an EMBL/GenBank/DDBJ whole genome shotgun (WGS) entry which is preliminary data.</text>
</comment>
<feature type="transmembrane region" description="Helical" evidence="5">
    <location>
        <begin position="417"/>
        <end position="439"/>
    </location>
</feature>
<keyword evidence="3 5" id="KW-1133">Transmembrane helix</keyword>
<feature type="transmembrane region" description="Helical" evidence="5">
    <location>
        <begin position="310"/>
        <end position="331"/>
    </location>
</feature>
<evidence type="ECO:0000256" key="3">
    <source>
        <dbReference type="ARBA" id="ARBA00022989"/>
    </source>
</evidence>
<feature type="transmembrane region" description="Helical" evidence="5">
    <location>
        <begin position="591"/>
        <end position="609"/>
    </location>
</feature>
<evidence type="ECO:0000256" key="1">
    <source>
        <dbReference type="ARBA" id="ARBA00004141"/>
    </source>
</evidence>
<name>A0A179I1B6_CORDF</name>
<feature type="transmembrane region" description="Helical" evidence="5">
    <location>
        <begin position="615"/>
        <end position="638"/>
    </location>
</feature>
<dbReference type="Pfam" id="PF07690">
    <property type="entry name" value="MFS_1"/>
    <property type="match status" value="2"/>
</dbReference>
<dbReference type="GO" id="GO:0022857">
    <property type="term" value="F:transmembrane transporter activity"/>
    <property type="evidence" value="ECO:0007669"/>
    <property type="project" value="InterPro"/>
</dbReference>
<evidence type="ECO:0000259" key="6">
    <source>
        <dbReference type="PROSITE" id="PS50850"/>
    </source>
</evidence>
<keyword evidence="4 5" id="KW-0472">Membrane</keyword>
<gene>
    <name evidence="7" type="ORF">LLEC1_07825</name>
</gene>
<dbReference type="EMBL" id="LUKN01004123">
    <property type="protein sequence ID" value="OAQ96526.1"/>
    <property type="molecule type" value="Genomic_DNA"/>
</dbReference>
<dbReference type="OMA" id="TEREYCQ"/>
<dbReference type="PROSITE" id="PS50850">
    <property type="entry name" value="MFS"/>
    <property type="match status" value="1"/>
</dbReference>
<sequence length="656" mass="71137">MNGHVGATSDRAARRFTSFEGWREVSRGIYVKAGHTTAVFIPDPVYDQEWPAHDDGLGHTRLSRLQRKSISASSPDAKDDAYGQRGLWPNGVTQLAAPREAAEHEPGKESAARDDAEEMEDFVLSVPAQMPFHVFSKKVKWYLVIIIGIAGLFSGLSSNIYLPSLSAVAQDLKVSLSDVGLTITSYLIVQGVSPLFWGSLSDTIGRRPVYLYSFSVYIVSNIVLSITPNFPILLVFRGLQAAGSASTVSIGTVQLRASRDDLETNPKQVMASFRTLRPQMSVVHLSASTKPVCLIEYNRKIATKAKQSRLAVRNFSIAIGPVIGGVLSNFFGFRSVFIFLLIMSSVVLGIIVLFLPETLRAIAGNGSLRLSGIYRPLLSGFVTGKQTTEEPEALAPRPKVNLKTFLRPLLLLREKDVLVSLVFGGTVYSVWSIVVATTTGLFKDLFRLNDVLLGVVFLPNGLGTVIGSVIAGKLMTREFLAAERAYFERHPTAAPPSKNKKDLPVDFPIEHARLRHAPWITVLFTLATAAYGFTVLQPSQFSLVSRQGWITVPLVLQFVIAATSNAVFAINTTLVSDLCPGNGASSTAINNLVRCGMAALGVAAGDLLLRTFGPAATFLGLAILTAGMGVLLFLELMYGMRWRKARHQTGAVGLKV</sequence>
<evidence type="ECO:0000313" key="8">
    <source>
        <dbReference type="Proteomes" id="UP000243081"/>
    </source>
</evidence>
<evidence type="ECO:0000256" key="2">
    <source>
        <dbReference type="ARBA" id="ARBA00022692"/>
    </source>
</evidence>
<feature type="transmembrane region" description="Helical" evidence="5">
    <location>
        <begin position="337"/>
        <end position="355"/>
    </location>
</feature>
<dbReference type="Gene3D" id="1.20.1720.10">
    <property type="entry name" value="Multidrug resistance protein D"/>
    <property type="match status" value="2"/>
</dbReference>
<keyword evidence="2 5" id="KW-0812">Transmembrane</keyword>
<evidence type="ECO:0000313" key="7">
    <source>
        <dbReference type="EMBL" id="OAQ96526.1"/>
    </source>
</evidence>
<feature type="transmembrane region" description="Helical" evidence="5">
    <location>
        <begin position="451"/>
        <end position="471"/>
    </location>
</feature>
<dbReference type="PANTHER" id="PTHR23502">
    <property type="entry name" value="MAJOR FACILITATOR SUPERFAMILY"/>
    <property type="match status" value="1"/>
</dbReference>
<feature type="transmembrane region" description="Helical" evidence="5">
    <location>
        <begin position="548"/>
        <end position="570"/>
    </location>
</feature>
<feature type="domain" description="Major facilitator superfamily (MFS) profile" evidence="6">
    <location>
        <begin position="143"/>
        <end position="644"/>
    </location>
</feature>
<dbReference type="SUPFAM" id="SSF103473">
    <property type="entry name" value="MFS general substrate transporter"/>
    <property type="match status" value="2"/>
</dbReference>
<feature type="transmembrane region" description="Helical" evidence="5">
    <location>
        <begin position="517"/>
        <end position="536"/>
    </location>
</feature>